<dbReference type="EMBL" id="JABEXW010000881">
    <property type="protein sequence ID" value="KAF4952434.1"/>
    <property type="molecule type" value="Genomic_DNA"/>
</dbReference>
<evidence type="ECO:0000313" key="2">
    <source>
        <dbReference type="EMBL" id="KAF4952434.1"/>
    </source>
</evidence>
<feature type="compositionally biased region" description="Basic and acidic residues" evidence="1">
    <location>
        <begin position="293"/>
        <end position="302"/>
    </location>
</feature>
<reference evidence="2" key="1">
    <citation type="journal article" date="2020" name="BMC Genomics">
        <title>Correction to: Identification and distribution of gene clusters required for synthesis of sphingolipid metabolism inhibitors in diverse species of the filamentous fungus Fusarium.</title>
        <authorList>
            <person name="Kim H.S."/>
            <person name="Lohmar J.M."/>
            <person name="Busman M."/>
            <person name="Brown D.W."/>
            <person name="Naumann T.A."/>
            <person name="Divon H.H."/>
            <person name="Lysoe E."/>
            <person name="Uhlig S."/>
            <person name="Proctor R.H."/>
        </authorList>
    </citation>
    <scope>NUCLEOTIDE SEQUENCE</scope>
    <source>
        <strain evidence="2">NRRL 20472</strain>
    </source>
</reference>
<keyword evidence="3" id="KW-1185">Reference proteome</keyword>
<comment type="caution">
    <text evidence="2">The sequence shown here is derived from an EMBL/GenBank/DDBJ whole genome shotgun (WGS) entry which is preliminary data.</text>
</comment>
<accession>A0A8H4T6Z7</accession>
<dbReference type="OrthoDB" id="2316594at2759"/>
<name>A0A8H4T6Z7_9HYPO</name>
<sequence>MAPKHKPEKHLRFYDHERQTHMGLFQSCADDHIYEVSSTPLFTGPIRKYCLGAGKGKPSEEQILPQFGLLACDASQAPRYHEDPRVFFNVGTPHSVFICGSQGSGKSHTLATLLENCLLKSNANMLTRPLTGLVLHYDRLISDAAGSPCESAYLSSDPSVRVRVLCPPTSIVNLRRIYSKLPNVTVEELRLGQADLNTKRMMDLMAVKPGQNGQMPLYLHVVNRILRDLRLQQQHSGGGFDYQAFKKAIDAERLTETQYIPLQQRLETLESFMARQNPPMQSTTTKKKKKKGKDPTSYKEQNRTTWAPTPSRNRSYRSFGFNVTSALGLSFPLKSQQSLPDCWTYVLLLSYIDSHLLNGSPF</sequence>
<organism evidence="2 3">
    <name type="scientific">Fusarium sarcochroum</name>
    <dbReference type="NCBI Taxonomy" id="1208366"/>
    <lineage>
        <taxon>Eukaryota</taxon>
        <taxon>Fungi</taxon>
        <taxon>Dikarya</taxon>
        <taxon>Ascomycota</taxon>
        <taxon>Pezizomycotina</taxon>
        <taxon>Sordariomycetes</taxon>
        <taxon>Hypocreomycetidae</taxon>
        <taxon>Hypocreales</taxon>
        <taxon>Nectriaceae</taxon>
        <taxon>Fusarium</taxon>
        <taxon>Fusarium lateritium species complex</taxon>
    </lineage>
</organism>
<evidence type="ECO:0000313" key="3">
    <source>
        <dbReference type="Proteomes" id="UP000622797"/>
    </source>
</evidence>
<dbReference type="AlphaFoldDB" id="A0A8H4T6Z7"/>
<proteinExistence type="predicted"/>
<protein>
    <submittedName>
        <fullName evidence="2">Uncharacterized protein</fullName>
    </submittedName>
</protein>
<feature type="region of interest" description="Disordered" evidence="1">
    <location>
        <begin position="272"/>
        <end position="311"/>
    </location>
</feature>
<reference evidence="2" key="2">
    <citation type="submission" date="2020-05" db="EMBL/GenBank/DDBJ databases">
        <authorList>
            <person name="Kim H.-S."/>
            <person name="Proctor R.H."/>
            <person name="Brown D.W."/>
        </authorList>
    </citation>
    <scope>NUCLEOTIDE SEQUENCE</scope>
    <source>
        <strain evidence="2">NRRL 20472</strain>
    </source>
</reference>
<gene>
    <name evidence="2" type="ORF">FSARC_12629</name>
</gene>
<evidence type="ECO:0000256" key="1">
    <source>
        <dbReference type="SAM" id="MobiDB-lite"/>
    </source>
</evidence>
<dbReference type="Proteomes" id="UP000622797">
    <property type="component" value="Unassembled WGS sequence"/>
</dbReference>